<name>A0A7J8SJ80_GOSDV</name>
<proteinExistence type="predicted"/>
<protein>
    <submittedName>
        <fullName evidence="1">Uncharacterized protein</fullName>
    </submittedName>
</protein>
<sequence>MYMHLSIPSRFLVVGSLTQFSPMLLACANSNIGSTCPPG</sequence>
<dbReference type="EMBL" id="JABFAC010000010">
    <property type="protein sequence ID" value="MBA0625666.1"/>
    <property type="molecule type" value="Genomic_DNA"/>
</dbReference>
<evidence type="ECO:0000313" key="2">
    <source>
        <dbReference type="Proteomes" id="UP000593561"/>
    </source>
</evidence>
<organism evidence="1 2">
    <name type="scientific">Gossypium davidsonii</name>
    <name type="common">Davidson's cotton</name>
    <name type="synonym">Gossypium klotzschianum subsp. davidsonii</name>
    <dbReference type="NCBI Taxonomy" id="34287"/>
    <lineage>
        <taxon>Eukaryota</taxon>
        <taxon>Viridiplantae</taxon>
        <taxon>Streptophyta</taxon>
        <taxon>Embryophyta</taxon>
        <taxon>Tracheophyta</taxon>
        <taxon>Spermatophyta</taxon>
        <taxon>Magnoliopsida</taxon>
        <taxon>eudicotyledons</taxon>
        <taxon>Gunneridae</taxon>
        <taxon>Pentapetalae</taxon>
        <taxon>rosids</taxon>
        <taxon>malvids</taxon>
        <taxon>Malvales</taxon>
        <taxon>Malvaceae</taxon>
        <taxon>Malvoideae</taxon>
        <taxon>Gossypium</taxon>
    </lineage>
</organism>
<evidence type="ECO:0000313" key="1">
    <source>
        <dbReference type="EMBL" id="MBA0625666.1"/>
    </source>
</evidence>
<dbReference type="AlphaFoldDB" id="A0A7J8SJ80"/>
<keyword evidence="2" id="KW-1185">Reference proteome</keyword>
<gene>
    <name evidence="1" type="ORF">Godav_003444</name>
</gene>
<feature type="non-terminal residue" evidence="1">
    <location>
        <position position="39"/>
    </location>
</feature>
<accession>A0A7J8SJ80</accession>
<reference evidence="1 2" key="1">
    <citation type="journal article" date="2019" name="Genome Biol. Evol.">
        <title>Insights into the evolution of the New World diploid cottons (Gossypium, subgenus Houzingenia) based on genome sequencing.</title>
        <authorList>
            <person name="Grover C.E."/>
            <person name="Arick M.A. 2nd"/>
            <person name="Thrash A."/>
            <person name="Conover J.L."/>
            <person name="Sanders W.S."/>
            <person name="Peterson D.G."/>
            <person name="Frelichowski J.E."/>
            <person name="Scheffler J.A."/>
            <person name="Scheffler B.E."/>
            <person name="Wendel J.F."/>
        </authorList>
    </citation>
    <scope>NUCLEOTIDE SEQUENCE [LARGE SCALE GENOMIC DNA]</scope>
    <source>
        <strain evidence="1">27</strain>
        <tissue evidence="1">Leaf</tissue>
    </source>
</reference>
<comment type="caution">
    <text evidence="1">The sequence shown here is derived from an EMBL/GenBank/DDBJ whole genome shotgun (WGS) entry which is preliminary data.</text>
</comment>
<dbReference type="Proteomes" id="UP000593561">
    <property type="component" value="Unassembled WGS sequence"/>
</dbReference>